<dbReference type="SUPFAM" id="SSF53448">
    <property type="entry name" value="Nucleotide-diphospho-sugar transferases"/>
    <property type="match status" value="1"/>
</dbReference>
<reference evidence="1 2" key="1">
    <citation type="journal article" date="2024" name="Nat. Commun.">
        <title>Phylogenomics reveals the evolutionary origins of lichenization in chlorophyte algae.</title>
        <authorList>
            <person name="Puginier C."/>
            <person name="Libourel C."/>
            <person name="Otte J."/>
            <person name="Skaloud P."/>
            <person name="Haon M."/>
            <person name="Grisel S."/>
            <person name="Petersen M."/>
            <person name="Berrin J.G."/>
            <person name="Delaux P.M."/>
            <person name="Dal Grande F."/>
            <person name="Keller J."/>
        </authorList>
    </citation>
    <scope>NUCLEOTIDE SEQUENCE [LARGE SCALE GENOMIC DNA]</scope>
    <source>
        <strain evidence="1 2">SAG 245.80</strain>
    </source>
</reference>
<proteinExistence type="predicted"/>
<accession>A0AAW1SHJ6</accession>
<evidence type="ECO:0000313" key="2">
    <source>
        <dbReference type="Proteomes" id="UP001445335"/>
    </source>
</evidence>
<dbReference type="Gene3D" id="3.90.550.10">
    <property type="entry name" value="Spore Coat Polysaccharide Biosynthesis Protein SpsA, Chain A"/>
    <property type="match status" value="1"/>
</dbReference>
<evidence type="ECO:0000313" key="1">
    <source>
        <dbReference type="EMBL" id="KAK9845930.1"/>
    </source>
</evidence>
<gene>
    <name evidence="1" type="ORF">WJX81_006218</name>
</gene>
<keyword evidence="2" id="KW-1185">Reference proteome</keyword>
<dbReference type="AlphaFoldDB" id="A0AAW1SHJ6"/>
<dbReference type="Proteomes" id="UP001445335">
    <property type="component" value="Unassembled WGS sequence"/>
</dbReference>
<dbReference type="EMBL" id="JALJOU010000002">
    <property type="protein sequence ID" value="KAK9845930.1"/>
    <property type="molecule type" value="Genomic_DNA"/>
</dbReference>
<evidence type="ECO:0008006" key="3">
    <source>
        <dbReference type="Google" id="ProtNLM"/>
    </source>
</evidence>
<comment type="caution">
    <text evidence="1">The sequence shown here is derived from an EMBL/GenBank/DDBJ whole genome shotgun (WGS) entry which is preliminary data.</text>
</comment>
<name>A0AAW1SHJ6_9CHLO</name>
<organism evidence="1 2">
    <name type="scientific">Elliptochloris bilobata</name>
    <dbReference type="NCBI Taxonomy" id="381761"/>
    <lineage>
        <taxon>Eukaryota</taxon>
        <taxon>Viridiplantae</taxon>
        <taxon>Chlorophyta</taxon>
        <taxon>core chlorophytes</taxon>
        <taxon>Trebouxiophyceae</taxon>
        <taxon>Trebouxiophyceae incertae sedis</taxon>
        <taxon>Elliptochloris clade</taxon>
        <taxon>Elliptochloris</taxon>
    </lineage>
</organism>
<protein>
    <recommendedName>
        <fullName evidence="3">Glycosyltransferase 2-like domain-containing protein</fullName>
    </recommendedName>
</protein>
<sequence length="239" mass="26375">MTCVEAWSALTNAIVHLSRVPGLSWVRKLQLILLKSVAIVGYHWGKLTTMNAPPARTPDYVVLVDDSGPLPLPTAFDNLKQLVTLRLAVNSGPAVARNAGTAWAHRHGASVICFLDADCTAIGLYHDVCGTLNGRRLADASLLYGCTCNLSITPASISRLEFDSGFPDAAFEDVEFCVRARKMGVSLTYCESAVVRHHYENGVGGLFRQFRRYGSFERQMCLKHPEYLNWLRASREISC</sequence>
<dbReference type="InterPro" id="IPR029044">
    <property type="entry name" value="Nucleotide-diphossugar_trans"/>
</dbReference>